<dbReference type="PANTHER" id="PTHR43172">
    <property type="entry name" value="ADENYLOSUCCINATE LYASE"/>
    <property type="match status" value="1"/>
</dbReference>
<keyword evidence="2" id="KW-0413">Isomerase</keyword>
<evidence type="ECO:0000313" key="2">
    <source>
        <dbReference type="EMBL" id="SQC43463.1"/>
    </source>
</evidence>
<dbReference type="EMBL" id="UAWQ01000014">
    <property type="protein sequence ID" value="SQC43463.1"/>
    <property type="molecule type" value="Genomic_DNA"/>
</dbReference>
<dbReference type="SUPFAM" id="SSF48557">
    <property type="entry name" value="L-aspartase-like"/>
    <property type="match status" value="1"/>
</dbReference>
<gene>
    <name evidence="2" type="primary">pcaB_2</name>
    <name evidence="2" type="ORF">NCTC13465_01945</name>
</gene>
<accession>A0A2X3F3L1</accession>
<dbReference type="Proteomes" id="UP000251721">
    <property type="component" value="Unassembled WGS sequence"/>
</dbReference>
<evidence type="ECO:0000313" key="3">
    <source>
        <dbReference type="Proteomes" id="UP000251721"/>
    </source>
</evidence>
<sequence length="129" mass="13869">MQHALPVTFGLKLAGTLDALLRWQQRLREMRPRLLALQFGGAAGTLDALKEKGAGGLAWRWAQILGLSLPDTPWHSQRDRLLEAGAWFAGVCGTLGKFANDFSLLMQTEVAEVGEPVAEGRGGSVDDAA</sequence>
<dbReference type="PANTHER" id="PTHR43172:SF2">
    <property type="entry name" value="ADENYLOSUCCINATE LYASE C-TERMINAL DOMAIN-CONTAINING PROTEIN"/>
    <property type="match status" value="1"/>
</dbReference>
<dbReference type="AlphaFoldDB" id="A0A2X3F3L1"/>
<proteinExistence type="predicted"/>
<reference evidence="2 3" key="1">
    <citation type="submission" date="2018-06" db="EMBL/GenBank/DDBJ databases">
        <authorList>
            <consortium name="Pathogen Informatics"/>
            <person name="Doyle S."/>
        </authorList>
    </citation>
    <scope>NUCLEOTIDE SEQUENCE [LARGE SCALE GENOMIC DNA]</scope>
    <source>
        <strain evidence="2 3">NCTC13465</strain>
    </source>
</reference>
<evidence type="ECO:0000259" key="1">
    <source>
        <dbReference type="Pfam" id="PF00206"/>
    </source>
</evidence>
<dbReference type="EC" id="5.5.1.2" evidence="2"/>
<dbReference type="InterPro" id="IPR008948">
    <property type="entry name" value="L-Aspartase-like"/>
</dbReference>
<dbReference type="InterPro" id="IPR022761">
    <property type="entry name" value="Fumarate_lyase_N"/>
</dbReference>
<protein>
    <submittedName>
        <fullName evidence="2">3-carboxy-cis,cis-muconate cycloisomerase</fullName>
        <ecNumber evidence="2">5.5.1.2</ecNumber>
    </submittedName>
</protein>
<dbReference type="GO" id="GO:0047472">
    <property type="term" value="F:3-carboxy-cis,cis-muconate cycloisomerase activity"/>
    <property type="evidence" value="ECO:0007669"/>
    <property type="project" value="UniProtKB-EC"/>
</dbReference>
<organism evidence="2 3">
    <name type="scientific">Klebsiella pneumoniae</name>
    <dbReference type="NCBI Taxonomy" id="573"/>
    <lineage>
        <taxon>Bacteria</taxon>
        <taxon>Pseudomonadati</taxon>
        <taxon>Pseudomonadota</taxon>
        <taxon>Gammaproteobacteria</taxon>
        <taxon>Enterobacterales</taxon>
        <taxon>Enterobacteriaceae</taxon>
        <taxon>Klebsiella/Raoultella group</taxon>
        <taxon>Klebsiella</taxon>
        <taxon>Klebsiella pneumoniae complex</taxon>
    </lineage>
</organism>
<name>A0A2X3F3L1_KLEPN</name>
<dbReference type="Pfam" id="PF00206">
    <property type="entry name" value="Lyase_1"/>
    <property type="match status" value="1"/>
</dbReference>
<dbReference type="Gene3D" id="1.20.200.10">
    <property type="entry name" value="Fumarase/aspartase (Central domain)"/>
    <property type="match status" value="1"/>
</dbReference>
<feature type="domain" description="Fumarate lyase N-terminal" evidence="1">
    <location>
        <begin position="2"/>
        <end position="124"/>
    </location>
</feature>